<name>A4BLH5_9GAMM</name>
<evidence type="ECO:0000313" key="2">
    <source>
        <dbReference type="Proteomes" id="UP000003374"/>
    </source>
</evidence>
<dbReference type="HOGENOM" id="CLU_3404550_0_0_6"/>
<keyword evidence="2" id="KW-1185">Reference proteome</keyword>
<dbReference type="EMBL" id="AAOF01000001">
    <property type="protein sequence ID" value="EAR23163.1"/>
    <property type="molecule type" value="Genomic_DNA"/>
</dbReference>
<dbReference type="AlphaFoldDB" id="A4BLH5"/>
<comment type="caution">
    <text evidence="1">The sequence shown here is derived from an EMBL/GenBank/DDBJ whole genome shotgun (WGS) entry which is preliminary data.</text>
</comment>
<dbReference type="Proteomes" id="UP000003374">
    <property type="component" value="Unassembled WGS sequence"/>
</dbReference>
<reference evidence="1 2" key="1">
    <citation type="submission" date="2006-02" db="EMBL/GenBank/DDBJ databases">
        <authorList>
            <person name="Waterbury J."/>
            <person name="Ferriera S."/>
            <person name="Johnson J."/>
            <person name="Kravitz S."/>
            <person name="Halpern A."/>
            <person name="Remington K."/>
            <person name="Beeson K."/>
            <person name="Tran B."/>
            <person name="Rogers Y.-H."/>
            <person name="Friedman R."/>
            <person name="Venter J.C."/>
        </authorList>
    </citation>
    <scope>NUCLEOTIDE SEQUENCE [LARGE SCALE GENOMIC DNA]</scope>
    <source>
        <strain evidence="1 2">Nb-231</strain>
    </source>
</reference>
<accession>A4BLH5</accession>
<proteinExistence type="predicted"/>
<sequence>MRRRDIEMHSMANPDQFRWRLTIFYLFGKI</sequence>
<organism evidence="1 2">
    <name type="scientific">Nitrococcus mobilis Nb-231</name>
    <dbReference type="NCBI Taxonomy" id="314278"/>
    <lineage>
        <taxon>Bacteria</taxon>
        <taxon>Pseudomonadati</taxon>
        <taxon>Pseudomonadota</taxon>
        <taxon>Gammaproteobacteria</taxon>
        <taxon>Chromatiales</taxon>
        <taxon>Ectothiorhodospiraceae</taxon>
        <taxon>Nitrococcus</taxon>
    </lineage>
</organism>
<evidence type="ECO:0000313" key="1">
    <source>
        <dbReference type="EMBL" id="EAR23163.1"/>
    </source>
</evidence>
<protein>
    <submittedName>
        <fullName evidence="1">Uncharacterized protein</fullName>
    </submittedName>
</protein>
<gene>
    <name evidence="1" type="ORF">NB231_15123</name>
</gene>